<dbReference type="InterPro" id="IPR003838">
    <property type="entry name" value="ABC3_permease_C"/>
</dbReference>
<name>A0A2A9HF28_TEPT2</name>
<comment type="caution">
    <text evidence="10">The sequence shown here is derived from an EMBL/GenBank/DDBJ whole genome shotgun (WGS) entry which is preliminary data.</text>
</comment>
<dbReference type="Pfam" id="PF12704">
    <property type="entry name" value="MacB_PCD"/>
    <property type="match status" value="1"/>
</dbReference>
<feature type="domain" description="ABC3 transporter permease C-terminal" evidence="8">
    <location>
        <begin position="314"/>
        <end position="437"/>
    </location>
</feature>
<dbReference type="PANTHER" id="PTHR30572:SF4">
    <property type="entry name" value="ABC TRANSPORTER PERMEASE YTRF"/>
    <property type="match status" value="1"/>
</dbReference>
<feature type="transmembrane region" description="Helical" evidence="7">
    <location>
        <begin position="526"/>
        <end position="547"/>
    </location>
</feature>
<evidence type="ECO:0000256" key="6">
    <source>
        <dbReference type="ARBA" id="ARBA00038076"/>
    </source>
</evidence>
<dbReference type="InterPro" id="IPR050250">
    <property type="entry name" value="Macrolide_Exporter_MacB"/>
</dbReference>
<dbReference type="GO" id="GO:0022857">
    <property type="term" value="F:transmembrane transporter activity"/>
    <property type="evidence" value="ECO:0007669"/>
    <property type="project" value="TreeGrafter"/>
</dbReference>
<feature type="domain" description="MacB-like periplasmic core" evidence="9">
    <location>
        <begin position="53"/>
        <end position="251"/>
    </location>
</feature>
<feature type="transmembrane region" description="Helical" evidence="7">
    <location>
        <begin position="303"/>
        <end position="336"/>
    </location>
</feature>
<proteinExistence type="inferred from homology"/>
<gene>
    <name evidence="10" type="ORF">A9A59_1851</name>
</gene>
<comment type="similarity">
    <text evidence="6">Belongs to the ABC-4 integral membrane protein family.</text>
</comment>
<feature type="transmembrane region" description="Helical" evidence="7">
    <location>
        <begin position="681"/>
        <end position="706"/>
    </location>
</feature>
<dbReference type="AlphaFoldDB" id="A0A2A9HF28"/>
<protein>
    <submittedName>
        <fullName evidence="10">ABC-type lipoprotein release transport system permease subunit</fullName>
    </submittedName>
</protein>
<evidence type="ECO:0000256" key="5">
    <source>
        <dbReference type="ARBA" id="ARBA00023136"/>
    </source>
</evidence>
<comment type="subcellular location">
    <subcellularLocation>
        <location evidence="1">Cell membrane</location>
        <topology evidence="1">Multi-pass membrane protein</topology>
    </subcellularLocation>
</comment>
<feature type="domain" description="ABC3 transporter permease C-terminal" evidence="8">
    <location>
        <begin position="1019"/>
        <end position="1137"/>
    </location>
</feature>
<dbReference type="PANTHER" id="PTHR30572">
    <property type="entry name" value="MEMBRANE COMPONENT OF TRANSPORTER-RELATED"/>
    <property type="match status" value="1"/>
</dbReference>
<evidence type="ECO:0000256" key="2">
    <source>
        <dbReference type="ARBA" id="ARBA00022475"/>
    </source>
</evidence>
<feature type="transmembrane region" description="Helical" evidence="7">
    <location>
        <begin position="6"/>
        <end position="32"/>
    </location>
</feature>
<feature type="transmembrane region" description="Helical" evidence="7">
    <location>
        <begin position="488"/>
        <end position="506"/>
    </location>
</feature>
<evidence type="ECO:0000256" key="3">
    <source>
        <dbReference type="ARBA" id="ARBA00022692"/>
    </source>
</evidence>
<feature type="transmembrane region" description="Helical" evidence="7">
    <location>
        <begin position="1108"/>
        <end position="1128"/>
    </location>
</feature>
<dbReference type="RefSeq" id="WP_098503989.1">
    <property type="nucleotide sequence ID" value="NZ_PDJQ01000001.1"/>
</dbReference>
<feature type="transmembrane region" description="Helical" evidence="7">
    <location>
        <begin position="592"/>
        <end position="614"/>
    </location>
</feature>
<organism evidence="10 11">
    <name type="scientific">Tepidiforma thermophila (strain KCTC 52669 / CGMCC 1.13589 / G233)</name>
    <dbReference type="NCBI Taxonomy" id="2761530"/>
    <lineage>
        <taxon>Bacteria</taxon>
        <taxon>Bacillati</taxon>
        <taxon>Chloroflexota</taxon>
        <taxon>Tepidiformia</taxon>
        <taxon>Tepidiformales</taxon>
        <taxon>Tepidiformaceae</taxon>
        <taxon>Tepidiforma</taxon>
    </lineage>
</organism>
<keyword evidence="5 7" id="KW-0472">Membrane</keyword>
<dbReference type="InterPro" id="IPR025857">
    <property type="entry name" value="MacB_PCD"/>
</dbReference>
<evidence type="ECO:0000313" key="11">
    <source>
        <dbReference type="Proteomes" id="UP000223071"/>
    </source>
</evidence>
<feature type="transmembrane region" description="Helical" evidence="7">
    <location>
        <begin position="567"/>
        <end position="585"/>
    </location>
</feature>
<feature type="transmembrane region" description="Helical" evidence="7">
    <location>
        <begin position="1012"/>
        <end position="1040"/>
    </location>
</feature>
<feature type="transmembrane region" description="Helical" evidence="7">
    <location>
        <begin position="463"/>
        <end position="482"/>
    </location>
</feature>
<evidence type="ECO:0000256" key="7">
    <source>
        <dbReference type="SAM" id="Phobius"/>
    </source>
</evidence>
<keyword evidence="10" id="KW-0449">Lipoprotein</keyword>
<feature type="transmembrane region" description="Helical" evidence="7">
    <location>
        <begin position="646"/>
        <end position="661"/>
    </location>
</feature>
<feature type="transmembrane region" description="Helical" evidence="7">
    <location>
        <begin position="620"/>
        <end position="639"/>
    </location>
</feature>
<dbReference type="Proteomes" id="UP000223071">
    <property type="component" value="Unassembled WGS sequence"/>
</dbReference>
<feature type="transmembrane region" description="Helical" evidence="7">
    <location>
        <begin position="53"/>
        <end position="73"/>
    </location>
</feature>
<reference evidence="10 11" key="1">
    <citation type="submission" date="2017-09" db="EMBL/GenBank/DDBJ databases">
        <title>Sequencing the genomes of two abundant thermophiles in Great Basin hot springs: Thermocrinis jamiesonii and novel Chloroflexi Thermoflexus hugenholtzii.</title>
        <authorList>
            <person name="Hedlund B."/>
        </authorList>
    </citation>
    <scope>NUCLEOTIDE SEQUENCE [LARGE SCALE GENOMIC DNA]</scope>
    <source>
        <strain evidence="10 11">G233</strain>
    </source>
</reference>
<feature type="transmembrane region" description="Helical" evidence="7">
    <location>
        <begin position="736"/>
        <end position="754"/>
    </location>
</feature>
<evidence type="ECO:0000256" key="4">
    <source>
        <dbReference type="ARBA" id="ARBA00022989"/>
    </source>
</evidence>
<keyword evidence="11" id="KW-1185">Reference proteome</keyword>
<evidence type="ECO:0000259" key="9">
    <source>
        <dbReference type="Pfam" id="PF12704"/>
    </source>
</evidence>
<feature type="transmembrane region" description="Helical" evidence="7">
    <location>
        <begin position="1061"/>
        <end position="1088"/>
    </location>
</feature>
<keyword evidence="3 7" id="KW-0812">Transmembrane</keyword>
<dbReference type="GO" id="GO:0005886">
    <property type="term" value="C:plasma membrane"/>
    <property type="evidence" value="ECO:0007669"/>
    <property type="project" value="UniProtKB-SubCell"/>
</dbReference>
<sequence>MNELFGVSMTIIASICVAVTLLIFLAIAFIAWRNPVMFKMGLRNIPRRKAQTTLIIVGLMLSTLIMSAAFGTGDTLTSSVSTQVYNILGETDEWISWDAQENPAPQEDQVIPLALVDEWKAKLAGDPDIEAIVPLQRETLPVQNVRTRLNEPSARIVAFRPDDAAALGGLKDLKGNPVELVGRTIAVNEDLAKQLDAREGDQVLLFYRGQPVEFTVVAVTPSNVLSGAVGPFALRGGAVPFDTFAQLTGRGDVADAVAVSNVGGVKDGLERSRAVTARLESLLEGTPYRVVEVKRELVETAELVGSAFTAIFVVFGLFSIAAGILLIFLIFVMLAAERKPEIGMARAVGAKRRQIVESFLSEGMGYDLGSAVVGLFAGMAVTAGMVQVIQYFGGDSLGLDLAISFTLRSMVTAFCLGIIATFLVIFIASWRASRINITAAIRDLPETSPIDPEASTWRGYYRATINGIAAFSLPIGAAFLLFGAPGLLLGVPLMLVGLISPWFYLLRNGDVAAPKARRTGEPAPRWPWLVGIFIPVIGWFLVLPWYAVALILVRLTRDRKPQTLPRWLGIGALAVWPLAFLAAMLQDWRVRVPWTVAAAIAFGIAGVALTYGGLDRDSAFFFLLGVSTVFLWGAVTLRYFGVSERLAFSGTSALLLALWYLPSKWLEPLTGPLEGDIEMFFLSGVVMVTCGVFIVVYNADIVLPAIASLGNRFGRLVPAIKTAVAYPLTSRFRTGMTMAMIGLIMFSLVMMSTINENFAALFLNDESKGGFDVVGTVNENNPIDDIRAALSSAGADTRPIEAVGVARVAYQQEVEVENRDGFVNTEDGKVAPYSSIKLFGVDDGFLAAQELKLKFRAAGYPDDAAVWKALREQPNLALLPADATTAPQGFGGGGNLRLRLKPLTEGFEPFTLNLRDPGTGEVTTVTVIGQLKESADTFFALSSPDFGTGIVVREATLQEAFPAARGELFFLRLAPGTDSEAYAKQVEAALVQASASSLDALLADQQRQQTGFLLVFQGFMGLGLIVGIAALAVIASRAVVERRQQIGMLRAIGYTRRMVALSFLLESAFIAIAGILLGLVLGLSLAWVLFTTEDFFEGSESVSFIVPWLQLAVICAVAFGASILMTVLPARSASRVPVAEALRYE</sequence>
<keyword evidence="2" id="KW-1003">Cell membrane</keyword>
<evidence type="ECO:0000259" key="8">
    <source>
        <dbReference type="Pfam" id="PF02687"/>
    </source>
</evidence>
<feature type="transmembrane region" description="Helical" evidence="7">
    <location>
        <begin position="368"/>
        <end position="393"/>
    </location>
</feature>
<keyword evidence="4 7" id="KW-1133">Transmembrane helix</keyword>
<dbReference type="Pfam" id="PF02687">
    <property type="entry name" value="FtsX"/>
    <property type="match status" value="2"/>
</dbReference>
<dbReference type="EMBL" id="PDJQ01000001">
    <property type="protein sequence ID" value="PFG74614.1"/>
    <property type="molecule type" value="Genomic_DNA"/>
</dbReference>
<feature type="transmembrane region" description="Helical" evidence="7">
    <location>
        <begin position="405"/>
        <end position="428"/>
    </location>
</feature>
<evidence type="ECO:0000313" key="10">
    <source>
        <dbReference type="EMBL" id="PFG74614.1"/>
    </source>
</evidence>
<accession>A0A2A9HF28</accession>
<evidence type="ECO:0000256" key="1">
    <source>
        <dbReference type="ARBA" id="ARBA00004651"/>
    </source>
</evidence>